<dbReference type="InterPro" id="IPR005162">
    <property type="entry name" value="Retrotrans_gag_dom"/>
</dbReference>
<feature type="region of interest" description="Disordered" evidence="1">
    <location>
        <begin position="36"/>
        <end position="60"/>
    </location>
</feature>
<evidence type="ECO:0000313" key="4">
    <source>
        <dbReference type="Proteomes" id="UP000266723"/>
    </source>
</evidence>
<dbReference type="Pfam" id="PF03732">
    <property type="entry name" value="Retrotrans_gag"/>
    <property type="match status" value="1"/>
</dbReference>
<protein>
    <recommendedName>
        <fullName evidence="2">Retrotransposon gag domain-containing protein</fullName>
    </recommendedName>
</protein>
<evidence type="ECO:0000313" key="3">
    <source>
        <dbReference type="EMBL" id="KAF3579708.1"/>
    </source>
</evidence>
<accession>A0ABQ7DNY0</accession>
<dbReference type="Proteomes" id="UP000266723">
    <property type="component" value="Unassembled WGS sequence"/>
</dbReference>
<dbReference type="PANTHER" id="PTHR33223">
    <property type="entry name" value="CCHC-TYPE DOMAIN-CONTAINING PROTEIN"/>
    <property type="match status" value="1"/>
</dbReference>
<sequence length="336" mass="38244">MRKGWRRDDAVLYVHPRTKTGKLRYRYSFQKNRRSEAQDGIVKSDQAWKKRKGRSSRKKDYAAKKEILCEGIKAVDVLFKISDLKNLQKRSSKLQTMSSMADSKNLMKHYQGWVLYRETVSHLGPKKKFQPTKNPKDKLLECCPARGIPAENEQPRSNPDSYADTPFLEGIASVEMPSKFSFPSIKMYDGTGDPDDHIAQYKQRMLAVALPIESREATICKGFGSTLIIPALQWFINLPTRSISFFASLSDKFVEQFTSSRSLEKTSGGLYEILPHRVEPLRDYIARFNQEMVAVPGCSIPTAISAFKRGLLPDGDLYKELTLNPCKTMEDVLSRA</sequence>
<feature type="domain" description="Retrotransposon gag" evidence="2">
    <location>
        <begin position="230"/>
        <end position="312"/>
    </location>
</feature>
<gene>
    <name evidence="3" type="ORF">DY000_02031489</name>
</gene>
<evidence type="ECO:0000259" key="2">
    <source>
        <dbReference type="Pfam" id="PF03732"/>
    </source>
</evidence>
<comment type="caution">
    <text evidence="3">The sequence shown here is derived from an EMBL/GenBank/DDBJ whole genome shotgun (WGS) entry which is preliminary data.</text>
</comment>
<reference evidence="3 4" key="1">
    <citation type="journal article" date="2020" name="BMC Genomics">
        <title>Intraspecific diversification of the crop wild relative Brassica cretica Lam. using demographic model selection.</title>
        <authorList>
            <person name="Kioukis A."/>
            <person name="Michalopoulou V.A."/>
            <person name="Briers L."/>
            <person name="Pirintsos S."/>
            <person name="Studholme D.J."/>
            <person name="Pavlidis P."/>
            <person name="Sarris P.F."/>
        </authorList>
    </citation>
    <scope>NUCLEOTIDE SEQUENCE [LARGE SCALE GENOMIC DNA]</scope>
    <source>
        <strain evidence="4">cv. PFS-1207/04</strain>
    </source>
</reference>
<proteinExistence type="predicted"/>
<name>A0ABQ7DNY0_BRACR</name>
<dbReference type="PANTHER" id="PTHR33223:SF9">
    <property type="entry name" value="RETROTRANSPOSON GAG DOMAIN-CONTAINING PROTEIN"/>
    <property type="match status" value="1"/>
</dbReference>
<keyword evidence="4" id="KW-1185">Reference proteome</keyword>
<evidence type="ECO:0000256" key="1">
    <source>
        <dbReference type="SAM" id="MobiDB-lite"/>
    </source>
</evidence>
<organism evidence="3 4">
    <name type="scientific">Brassica cretica</name>
    <name type="common">Mustard</name>
    <dbReference type="NCBI Taxonomy" id="69181"/>
    <lineage>
        <taxon>Eukaryota</taxon>
        <taxon>Viridiplantae</taxon>
        <taxon>Streptophyta</taxon>
        <taxon>Embryophyta</taxon>
        <taxon>Tracheophyta</taxon>
        <taxon>Spermatophyta</taxon>
        <taxon>Magnoliopsida</taxon>
        <taxon>eudicotyledons</taxon>
        <taxon>Gunneridae</taxon>
        <taxon>Pentapetalae</taxon>
        <taxon>rosids</taxon>
        <taxon>malvids</taxon>
        <taxon>Brassicales</taxon>
        <taxon>Brassicaceae</taxon>
        <taxon>Brassiceae</taxon>
        <taxon>Brassica</taxon>
    </lineage>
</organism>
<dbReference type="EMBL" id="QGKV02000649">
    <property type="protein sequence ID" value="KAF3579708.1"/>
    <property type="molecule type" value="Genomic_DNA"/>
</dbReference>